<keyword evidence="6" id="KW-1185">Reference proteome</keyword>
<evidence type="ECO:0000256" key="3">
    <source>
        <dbReference type="PROSITE-ProRule" id="PRU00339"/>
    </source>
</evidence>
<dbReference type="PANTHER" id="PTHR45831:SF2">
    <property type="entry name" value="LD24721P"/>
    <property type="match status" value="1"/>
</dbReference>
<comment type="caution">
    <text evidence="5">The sequence shown here is derived from an EMBL/GenBank/DDBJ whole genome shotgun (WGS) entry which is preliminary data.</text>
</comment>
<dbReference type="PROSITE" id="PS50005">
    <property type="entry name" value="TPR"/>
    <property type="match status" value="1"/>
</dbReference>
<dbReference type="Pfam" id="PF13432">
    <property type="entry name" value="TPR_16"/>
    <property type="match status" value="1"/>
</dbReference>
<feature type="signal peptide" evidence="4">
    <location>
        <begin position="1"/>
        <end position="22"/>
    </location>
</feature>
<dbReference type="PANTHER" id="PTHR45831">
    <property type="entry name" value="LD24721P"/>
    <property type="match status" value="1"/>
</dbReference>
<sequence length="186" mass="20433">MRRILAFLLSVFLIAAALPAAAADDRAAQLDALFAQLKTAAPEEEPALQIAIWHLWFRYEGADTEIPGLLERGNTAMAKDDYAVAEAAFSAVIERDPAYAEGWNRRATVRYLRGDIRGSIADIDQVLAREPRHFGALSGLGLCRIKLRDYAGAIEAYQRALAIDPQMAAARDQIEQLKKLQAGDPI</sequence>
<feature type="repeat" description="TPR" evidence="3">
    <location>
        <begin position="134"/>
        <end position="167"/>
    </location>
</feature>
<dbReference type="InterPro" id="IPR011990">
    <property type="entry name" value="TPR-like_helical_dom_sf"/>
</dbReference>
<evidence type="ECO:0000313" key="6">
    <source>
        <dbReference type="Proteomes" id="UP001262410"/>
    </source>
</evidence>
<dbReference type="InterPro" id="IPR019734">
    <property type="entry name" value="TPR_rpt"/>
</dbReference>
<name>A0ABU1JSW8_9PROT</name>
<dbReference type="SMART" id="SM00028">
    <property type="entry name" value="TPR"/>
    <property type="match status" value="3"/>
</dbReference>
<keyword evidence="4" id="KW-0732">Signal</keyword>
<feature type="chain" id="PRO_5047375321" evidence="4">
    <location>
        <begin position="23"/>
        <end position="186"/>
    </location>
</feature>
<organism evidence="5 6">
    <name type="scientific">Inquilinus ginsengisoli</name>
    <dbReference type="NCBI Taxonomy" id="363840"/>
    <lineage>
        <taxon>Bacteria</taxon>
        <taxon>Pseudomonadati</taxon>
        <taxon>Pseudomonadota</taxon>
        <taxon>Alphaproteobacteria</taxon>
        <taxon>Rhodospirillales</taxon>
        <taxon>Rhodospirillaceae</taxon>
        <taxon>Inquilinus</taxon>
    </lineage>
</organism>
<evidence type="ECO:0000256" key="4">
    <source>
        <dbReference type="SAM" id="SignalP"/>
    </source>
</evidence>
<proteinExistence type="predicted"/>
<evidence type="ECO:0000256" key="1">
    <source>
        <dbReference type="ARBA" id="ARBA00022737"/>
    </source>
</evidence>
<accession>A0ABU1JSW8</accession>
<keyword evidence="1" id="KW-0677">Repeat</keyword>
<dbReference type="Gene3D" id="1.25.40.10">
    <property type="entry name" value="Tetratricopeptide repeat domain"/>
    <property type="match status" value="1"/>
</dbReference>
<dbReference type="Proteomes" id="UP001262410">
    <property type="component" value="Unassembled WGS sequence"/>
</dbReference>
<protein>
    <submittedName>
        <fullName evidence="5">Tetratricopeptide (TPR) repeat protein</fullName>
    </submittedName>
</protein>
<evidence type="ECO:0000256" key="2">
    <source>
        <dbReference type="ARBA" id="ARBA00022803"/>
    </source>
</evidence>
<dbReference type="RefSeq" id="WP_309797173.1">
    <property type="nucleotide sequence ID" value="NZ_JAVDPW010000007.1"/>
</dbReference>
<dbReference type="SUPFAM" id="SSF48452">
    <property type="entry name" value="TPR-like"/>
    <property type="match status" value="1"/>
</dbReference>
<gene>
    <name evidence="5" type="ORF">E9232_004256</name>
</gene>
<dbReference type="EMBL" id="JAVDPW010000007">
    <property type="protein sequence ID" value="MDR6291722.1"/>
    <property type="molecule type" value="Genomic_DNA"/>
</dbReference>
<reference evidence="5 6" key="1">
    <citation type="submission" date="2023-07" db="EMBL/GenBank/DDBJ databases">
        <title>Sorghum-associated microbial communities from plants grown in Nebraska, USA.</title>
        <authorList>
            <person name="Schachtman D."/>
        </authorList>
    </citation>
    <scope>NUCLEOTIDE SEQUENCE [LARGE SCALE GENOMIC DNA]</scope>
    <source>
        <strain evidence="5 6">584</strain>
    </source>
</reference>
<keyword evidence="2 3" id="KW-0802">TPR repeat</keyword>
<dbReference type="InterPro" id="IPR047150">
    <property type="entry name" value="SGT"/>
</dbReference>
<evidence type="ECO:0000313" key="5">
    <source>
        <dbReference type="EMBL" id="MDR6291722.1"/>
    </source>
</evidence>